<evidence type="ECO:0000313" key="2">
    <source>
        <dbReference type="Proteomes" id="UP000267536"/>
    </source>
</evidence>
<sequence>MTDRRGELARVLEGAPSTVCDALPAVVRAEVLAAARHHRRLLTIAVTGRPGTGRDTMTRAVRERLRVGALGPGEDPDAIDGADLWVHVIVSEVRPADHEILASLPAERTIVVLGKADTHPDPRDAAHAAADAARTLRRPVTAVSALLACADVTEAEWIFLADLVARDEQMPSMAGHFLMGDPGGRERTLRRGLLRRLDRFGIETALDLLGAGVVADVDGLNAALHRLSGIEAIVPTVAARVGEVRARRECLVRDRLEGRAVAGIAREGIEQLLRMPEVVR</sequence>
<dbReference type="OrthoDB" id="4567510at2"/>
<proteinExistence type="predicted"/>
<name>A0A3N4GEF2_9ACTN</name>
<dbReference type="RefSeq" id="WP_123931134.1">
    <property type="nucleotide sequence ID" value="NZ_JBPSDP010000010.1"/>
</dbReference>
<dbReference type="Proteomes" id="UP000267536">
    <property type="component" value="Unassembled WGS sequence"/>
</dbReference>
<comment type="caution">
    <text evidence="1">The sequence shown here is derived from an EMBL/GenBank/DDBJ whole genome shotgun (WGS) entry which is preliminary data.</text>
</comment>
<organism evidence="1 2">
    <name type="scientific">Gordonia oryzae</name>
    <dbReference type="NCBI Taxonomy" id="2487349"/>
    <lineage>
        <taxon>Bacteria</taxon>
        <taxon>Bacillati</taxon>
        <taxon>Actinomycetota</taxon>
        <taxon>Actinomycetes</taxon>
        <taxon>Mycobacteriales</taxon>
        <taxon>Gordoniaceae</taxon>
        <taxon>Gordonia</taxon>
    </lineage>
</organism>
<accession>A0A3N4GEF2</accession>
<protein>
    <submittedName>
        <fullName evidence="1">Uncharacterized protein</fullName>
    </submittedName>
</protein>
<dbReference type="AlphaFoldDB" id="A0A3N4GEF2"/>
<keyword evidence="2" id="KW-1185">Reference proteome</keyword>
<reference evidence="1 2" key="1">
    <citation type="submission" date="2018-11" db="EMBL/GenBank/DDBJ databases">
        <title>Draft genome sequence of Gordonia sp. RS15-1S isolated from rice stems.</title>
        <authorList>
            <person name="Muangham S."/>
        </authorList>
    </citation>
    <scope>NUCLEOTIDE SEQUENCE [LARGE SCALE GENOMIC DNA]</scope>
    <source>
        <strain evidence="1 2">RS15-1S</strain>
    </source>
</reference>
<gene>
    <name evidence="1" type="ORF">EF294_14215</name>
</gene>
<evidence type="ECO:0000313" key="1">
    <source>
        <dbReference type="EMBL" id="RPA58986.1"/>
    </source>
</evidence>
<dbReference type="EMBL" id="RKMH01000010">
    <property type="protein sequence ID" value="RPA58986.1"/>
    <property type="molecule type" value="Genomic_DNA"/>
</dbReference>